<sequence>MRDVEGAGCFRYMHANGASMFLIVVHLHIFRGLYHASYSSPRELCRLSRSFNLPINDCDSFYRIRTTLGSDELFGGATVITS</sequence>
<dbReference type="PANTHER" id="PTHR19271:SF16">
    <property type="entry name" value="CYTOCHROME B"/>
    <property type="match status" value="1"/>
</dbReference>
<feature type="transmembrane region" description="Helical" evidence="1">
    <location>
        <begin position="12"/>
        <end position="34"/>
    </location>
</feature>
<dbReference type="Pfam" id="PF00033">
    <property type="entry name" value="Cytochrome_B"/>
    <property type="match status" value="1"/>
</dbReference>
<dbReference type="GO" id="GO:0006122">
    <property type="term" value="P:mitochondrial electron transport, ubiquinol to cytochrome c"/>
    <property type="evidence" value="ECO:0007669"/>
    <property type="project" value="TreeGrafter"/>
</dbReference>
<comment type="caution">
    <text evidence="3">The sequence shown here is derived from an EMBL/GenBank/DDBJ whole genome shotgun (WGS) entry which is preliminary data.</text>
</comment>
<evidence type="ECO:0000256" key="1">
    <source>
        <dbReference type="SAM" id="Phobius"/>
    </source>
</evidence>
<organism evidence="3 4">
    <name type="scientific">Lupinus albus</name>
    <name type="common">White lupine</name>
    <name type="synonym">Lupinus termis</name>
    <dbReference type="NCBI Taxonomy" id="3870"/>
    <lineage>
        <taxon>Eukaryota</taxon>
        <taxon>Viridiplantae</taxon>
        <taxon>Streptophyta</taxon>
        <taxon>Embryophyta</taxon>
        <taxon>Tracheophyta</taxon>
        <taxon>Spermatophyta</taxon>
        <taxon>Magnoliopsida</taxon>
        <taxon>eudicotyledons</taxon>
        <taxon>Gunneridae</taxon>
        <taxon>Pentapetalae</taxon>
        <taxon>rosids</taxon>
        <taxon>fabids</taxon>
        <taxon>Fabales</taxon>
        <taxon>Fabaceae</taxon>
        <taxon>Papilionoideae</taxon>
        <taxon>50 kb inversion clade</taxon>
        <taxon>genistoids sensu lato</taxon>
        <taxon>core genistoids</taxon>
        <taxon>Genisteae</taxon>
        <taxon>Lupinus</taxon>
    </lineage>
</organism>
<dbReference type="Gene3D" id="1.20.810.10">
    <property type="entry name" value="Cytochrome Bc1 Complex, Chain C"/>
    <property type="match status" value="1"/>
</dbReference>
<gene>
    <name evidence="3" type="ORF">Lalb_Chr11g0070201</name>
</gene>
<dbReference type="PROSITE" id="PS51002">
    <property type="entry name" value="CYTB_NTER"/>
    <property type="match status" value="1"/>
</dbReference>
<reference evidence="4" key="1">
    <citation type="journal article" date="2020" name="Nat. Commun.">
        <title>Genome sequence of the cluster root forming white lupin.</title>
        <authorList>
            <person name="Hufnagel B."/>
            <person name="Marques A."/>
            <person name="Soriano A."/>
            <person name="Marques L."/>
            <person name="Divol F."/>
            <person name="Doumas P."/>
            <person name="Sallet E."/>
            <person name="Mancinotti D."/>
            <person name="Carrere S."/>
            <person name="Marande W."/>
            <person name="Arribat S."/>
            <person name="Keller J."/>
            <person name="Huneau C."/>
            <person name="Blein T."/>
            <person name="Aime D."/>
            <person name="Laguerre M."/>
            <person name="Taylor J."/>
            <person name="Schubert V."/>
            <person name="Nelson M."/>
            <person name="Geu-Flores F."/>
            <person name="Crespi M."/>
            <person name="Gallardo-Guerrero K."/>
            <person name="Delaux P.-M."/>
            <person name="Salse J."/>
            <person name="Berges H."/>
            <person name="Guyot R."/>
            <person name="Gouzy J."/>
            <person name="Peret B."/>
        </authorList>
    </citation>
    <scope>NUCLEOTIDE SEQUENCE [LARGE SCALE GENOMIC DNA]</scope>
    <source>
        <strain evidence="4">cv. Amiga</strain>
    </source>
</reference>
<dbReference type="EMBL" id="WOCE01000011">
    <property type="protein sequence ID" value="KAE9604325.1"/>
    <property type="molecule type" value="Genomic_DNA"/>
</dbReference>
<keyword evidence="4" id="KW-1185">Reference proteome</keyword>
<evidence type="ECO:0000313" key="3">
    <source>
        <dbReference type="EMBL" id="KAE9604325.1"/>
    </source>
</evidence>
<dbReference type="GO" id="GO:0005739">
    <property type="term" value="C:mitochondrion"/>
    <property type="evidence" value="ECO:0007669"/>
    <property type="project" value="GOC"/>
</dbReference>
<keyword evidence="1" id="KW-0472">Membrane</keyword>
<dbReference type="InterPro" id="IPR005797">
    <property type="entry name" value="Cyt_b/b6_N"/>
</dbReference>
<keyword evidence="1" id="KW-0812">Transmembrane</keyword>
<proteinExistence type="predicted"/>
<dbReference type="SUPFAM" id="SSF81342">
    <property type="entry name" value="Transmembrane di-heme cytochromes"/>
    <property type="match status" value="1"/>
</dbReference>
<dbReference type="OrthoDB" id="1917301at2759"/>
<dbReference type="GO" id="GO:0016020">
    <property type="term" value="C:membrane"/>
    <property type="evidence" value="ECO:0007669"/>
    <property type="project" value="InterPro"/>
</dbReference>
<dbReference type="InterPro" id="IPR016174">
    <property type="entry name" value="Di-haem_cyt_TM"/>
</dbReference>
<keyword evidence="1" id="KW-1133">Transmembrane helix</keyword>
<feature type="domain" description="Cytochrome b/b6 N-terminal region profile" evidence="2">
    <location>
        <begin position="1"/>
        <end position="82"/>
    </location>
</feature>
<accession>A0A6A4PRN4</accession>
<evidence type="ECO:0000313" key="4">
    <source>
        <dbReference type="Proteomes" id="UP000447434"/>
    </source>
</evidence>
<evidence type="ECO:0000259" key="2">
    <source>
        <dbReference type="PROSITE" id="PS51002"/>
    </source>
</evidence>
<dbReference type="GO" id="GO:0008121">
    <property type="term" value="F:quinol-cytochrome-c reductase activity"/>
    <property type="evidence" value="ECO:0007669"/>
    <property type="project" value="TreeGrafter"/>
</dbReference>
<dbReference type="GO" id="GO:0016491">
    <property type="term" value="F:oxidoreductase activity"/>
    <property type="evidence" value="ECO:0007669"/>
    <property type="project" value="InterPro"/>
</dbReference>
<dbReference type="InterPro" id="IPR027387">
    <property type="entry name" value="Cytb/b6-like_sf"/>
</dbReference>
<protein>
    <submittedName>
        <fullName evidence="3">Putative quinol--cytochrome-c reductase</fullName>
    </submittedName>
</protein>
<dbReference type="PANTHER" id="PTHR19271">
    <property type="entry name" value="CYTOCHROME B"/>
    <property type="match status" value="1"/>
</dbReference>
<dbReference type="Proteomes" id="UP000447434">
    <property type="component" value="Chromosome 11"/>
</dbReference>
<name>A0A6A4PRN4_LUPAL</name>
<dbReference type="AlphaFoldDB" id="A0A6A4PRN4"/>